<evidence type="ECO:0000313" key="1">
    <source>
        <dbReference type="EMBL" id="KAK4036893.1"/>
    </source>
</evidence>
<keyword evidence="2" id="KW-1185">Reference proteome</keyword>
<dbReference type="EMBL" id="JAOYFB010000040">
    <property type="protein sequence ID" value="KAK4036893.1"/>
    <property type="molecule type" value="Genomic_DNA"/>
</dbReference>
<name>A0ABR0B5C2_9CRUS</name>
<evidence type="ECO:0000313" key="2">
    <source>
        <dbReference type="Proteomes" id="UP001234178"/>
    </source>
</evidence>
<accession>A0ABR0B5C2</accession>
<gene>
    <name evidence="1" type="ORF">OUZ56_028930</name>
</gene>
<reference evidence="1 2" key="1">
    <citation type="journal article" date="2023" name="Nucleic Acids Res.">
        <title>The hologenome of Daphnia magna reveals possible DNA methylation and microbiome-mediated evolution of the host genome.</title>
        <authorList>
            <person name="Chaturvedi A."/>
            <person name="Li X."/>
            <person name="Dhandapani V."/>
            <person name="Marshall H."/>
            <person name="Kissane S."/>
            <person name="Cuenca-Cambronero M."/>
            <person name="Asole G."/>
            <person name="Calvet F."/>
            <person name="Ruiz-Romero M."/>
            <person name="Marangio P."/>
            <person name="Guigo R."/>
            <person name="Rago D."/>
            <person name="Mirbahai L."/>
            <person name="Eastwood N."/>
            <person name="Colbourne J.K."/>
            <person name="Zhou J."/>
            <person name="Mallon E."/>
            <person name="Orsini L."/>
        </authorList>
    </citation>
    <scope>NUCLEOTIDE SEQUENCE [LARGE SCALE GENOMIC DNA]</scope>
    <source>
        <strain evidence="1">LRV0_1</strain>
    </source>
</reference>
<proteinExistence type="predicted"/>
<protein>
    <recommendedName>
        <fullName evidence="3">Secreted protein</fullName>
    </recommendedName>
</protein>
<comment type="caution">
    <text evidence="1">The sequence shown here is derived from an EMBL/GenBank/DDBJ whole genome shotgun (WGS) entry which is preliminary data.</text>
</comment>
<evidence type="ECO:0008006" key="3">
    <source>
        <dbReference type="Google" id="ProtNLM"/>
    </source>
</evidence>
<sequence>MAHRSCSVKGGAGQWTKRIFLVSVVCFKRFTLRGCLVSRFLSIPTVVRAFLPPHAVQPAYGVNLRMGPSIDVALMNC</sequence>
<dbReference type="Proteomes" id="UP001234178">
    <property type="component" value="Unassembled WGS sequence"/>
</dbReference>
<organism evidence="1 2">
    <name type="scientific">Daphnia magna</name>
    <dbReference type="NCBI Taxonomy" id="35525"/>
    <lineage>
        <taxon>Eukaryota</taxon>
        <taxon>Metazoa</taxon>
        <taxon>Ecdysozoa</taxon>
        <taxon>Arthropoda</taxon>
        <taxon>Crustacea</taxon>
        <taxon>Branchiopoda</taxon>
        <taxon>Diplostraca</taxon>
        <taxon>Cladocera</taxon>
        <taxon>Anomopoda</taxon>
        <taxon>Daphniidae</taxon>
        <taxon>Daphnia</taxon>
    </lineage>
</organism>